<dbReference type="AlphaFoldDB" id="A0A370BJX9"/>
<evidence type="ECO:0000256" key="1">
    <source>
        <dbReference type="SAM" id="MobiDB-lite"/>
    </source>
</evidence>
<dbReference type="SUPFAM" id="SSF55464">
    <property type="entry name" value="Origin of replication-binding domain, RBD-like"/>
    <property type="match status" value="1"/>
</dbReference>
<dbReference type="InterPro" id="IPR014862">
    <property type="entry name" value="TrwC"/>
</dbReference>
<organism evidence="3 4">
    <name type="scientific">Streptomyces corynorhini</name>
    <dbReference type="NCBI Taxonomy" id="2282652"/>
    <lineage>
        <taxon>Bacteria</taxon>
        <taxon>Bacillati</taxon>
        <taxon>Actinomycetota</taxon>
        <taxon>Actinomycetes</taxon>
        <taxon>Kitasatosporales</taxon>
        <taxon>Streptomycetaceae</taxon>
        <taxon>Streptomyces</taxon>
    </lineage>
</organism>
<evidence type="ECO:0000313" key="3">
    <source>
        <dbReference type="EMBL" id="RDG39916.1"/>
    </source>
</evidence>
<reference evidence="3 4" key="1">
    <citation type="submission" date="2018-07" db="EMBL/GenBank/DDBJ databases">
        <title>Streptomyces species from bats.</title>
        <authorList>
            <person name="Dunlap C."/>
        </authorList>
    </citation>
    <scope>NUCLEOTIDE SEQUENCE [LARGE SCALE GENOMIC DNA]</scope>
    <source>
        <strain evidence="3 4">AC230</strain>
    </source>
</reference>
<sequence length="266" mass="28015">MLTVRTLRMADVEARRAVEPSVAPAAFARPQDPPDRRAHTVWTGSAEALRALGLRRGDEAKSGHLAAAIAGRHADGGALVRADGAAYDLTFVAPTSLSWLWAQGDPALRVDLEQAVLAAADHCVNYLVHNRPLIDGAEPGRGCAAALALHAVGTPPSTPPTPPLLHVHVYLVGVLDDSGALRGPHHRALYEKSLTREGGAVGRAALAEDLRGLGFGITPHTGRGGRGFEITGVPEGLLRMGQSADKGCADLGEETDRDPWNDDSWQ</sequence>
<evidence type="ECO:0000313" key="4">
    <source>
        <dbReference type="Proteomes" id="UP000253741"/>
    </source>
</evidence>
<dbReference type="RefSeq" id="WP_114621733.1">
    <property type="nucleotide sequence ID" value="NZ_QQNA01000005.1"/>
</dbReference>
<proteinExistence type="predicted"/>
<gene>
    <name evidence="3" type="ORF">DVH02_00945</name>
</gene>
<accession>A0A370BJX9</accession>
<protein>
    <recommendedName>
        <fullName evidence="2">TrwC relaxase domain-containing protein</fullName>
    </recommendedName>
</protein>
<dbReference type="EMBL" id="QQNA01000005">
    <property type="protein sequence ID" value="RDG39916.1"/>
    <property type="molecule type" value="Genomic_DNA"/>
</dbReference>
<feature type="domain" description="TrwC relaxase" evidence="2">
    <location>
        <begin position="37"/>
        <end position="239"/>
    </location>
</feature>
<keyword evidence="4" id="KW-1185">Reference proteome</keyword>
<feature type="region of interest" description="Disordered" evidence="1">
    <location>
        <begin position="247"/>
        <end position="266"/>
    </location>
</feature>
<dbReference type="OrthoDB" id="3465077at2"/>
<name>A0A370BJX9_9ACTN</name>
<evidence type="ECO:0000259" key="2">
    <source>
        <dbReference type="Pfam" id="PF08751"/>
    </source>
</evidence>
<comment type="caution">
    <text evidence="3">The sequence shown here is derived from an EMBL/GenBank/DDBJ whole genome shotgun (WGS) entry which is preliminary data.</text>
</comment>
<dbReference type="Proteomes" id="UP000253741">
    <property type="component" value="Unassembled WGS sequence"/>
</dbReference>
<dbReference type="Pfam" id="PF08751">
    <property type="entry name" value="TrwC"/>
    <property type="match status" value="1"/>
</dbReference>